<protein>
    <submittedName>
        <fullName evidence="1">Uncharacterized protein</fullName>
    </submittedName>
</protein>
<accession>A0A562NGQ0</accession>
<dbReference type="EMBL" id="VLKT01000030">
    <property type="protein sequence ID" value="TWI31379.1"/>
    <property type="molecule type" value="Genomic_DNA"/>
</dbReference>
<dbReference type="AlphaFoldDB" id="A0A562NGQ0"/>
<reference evidence="1 2" key="1">
    <citation type="journal article" date="2015" name="Stand. Genomic Sci.">
        <title>Genomic Encyclopedia of Bacterial and Archaeal Type Strains, Phase III: the genomes of soil and plant-associated and newly described type strains.</title>
        <authorList>
            <person name="Whitman W.B."/>
            <person name="Woyke T."/>
            <person name="Klenk H.P."/>
            <person name="Zhou Y."/>
            <person name="Lilburn T.G."/>
            <person name="Beck B.J."/>
            <person name="De Vos P."/>
            <person name="Vandamme P."/>
            <person name="Eisen J.A."/>
            <person name="Garrity G."/>
            <person name="Hugenholtz P."/>
            <person name="Kyrpides N.C."/>
        </authorList>
    </citation>
    <scope>NUCLEOTIDE SEQUENCE [LARGE SCALE GENOMIC DNA]</scope>
    <source>
        <strain evidence="1 2">CGMCC 1.2546</strain>
    </source>
</reference>
<keyword evidence="2" id="KW-1185">Reference proteome</keyword>
<sequence>MVLFFDQTTARLDAIEGFVYREEWPSIEEPVFWSEADRTIGLEQEN</sequence>
<proteinExistence type="predicted"/>
<gene>
    <name evidence="1" type="ORF">IQ26_04566</name>
</gene>
<name>A0A562NGQ0_9HYPH</name>
<comment type="caution">
    <text evidence="1">The sequence shown here is derived from an EMBL/GenBank/DDBJ whole genome shotgun (WGS) entry which is preliminary data.</text>
</comment>
<organism evidence="1 2">
    <name type="scientific">Mesorhizobium tianshanense</name>
    <dbReference type="NCBI Taxonomy" id="39844"/>
    <lineage>
        <taxon>Bacteria</taxon>
        <taxon>Pseudomonadati</taxon>
        <taxon>Pseudomonadota</taxon>
        <taxon>Alphaproteobacteria</taxon>
        <taxon>Hyphomicrobiales</taxon>
        <taxon>Phyllobacteriaceae</taxon>
        <taxon>Mesorhizobium</taxon>
    </lineage>
</organism>
<evidence type="ECO:0000313" key="2">
    <source>
        <dbReference type="Proteomes" id="UP000317122"/>
    </source>
</evidence>
<dbReference type="Proteomes" id="UP000317122">
    <property type="component" value="Unassembled WGS sequence"/>
</dbReference>
<evidence type="ECO:0000313" key="1">
    <source>
        <dbReference type="EMBL" id="TWI31379.1"/>
    </source>
</evidence>